<dbReference type="Proteomes" id="UP001162992">
    <property type="component" value="Chromosome 10"/>
</dbReference>
<comment type="caution">
    <text evidence="1">The sequence shown here is derived from an EMBL/GenBank/DDBJ whole genome shotgun (WGS) entry which is preliminary data.</text>
</comment>
<name>A0ACC2CFT1_DIPCM</name>
<reference evidence="2" key="1">
    <citation type="journal article" date="2024" name="Proc. Natl. Acad. Sci. U.S.A.">
        <title>Extraordinary preservation of gene collinearity over three hundred million years revealed in homosporous lycophytes.</title>
        <authorList>
            <person name="Li C."/>
            <person name="Wickell D."/>
            <person name="Kuo L.Y."/>
            <person name="Chen X."/>
            <person name="Nie B."/>
            <person name="Liao X."/>
            <person name="Peng D."/>
            <person name="Ji J."/>
            <person name="Jenkins J."/>
            <person name="Williams M."/>
            <person name="Shu S."/>
            <person name="Plott C."/>
            <person name="Barry K."/>
            <person name="Rajasekar S."/>
            <person name="Grimwood J."/>
            <person name="Han X."/>
            <person name="Sun S."/>
            <person name="Hou Z."/>
            <person name="He W."/>
            <person name="Dai G."/>
            <person name="Sun C."/>
            <person name="Schmutz J."/>
            <person name="Leebens-Mack J.H."/>
            <person name="Li F.W."/>
            <person name="Wang L."/>
        </authorList>
    </citation>
    <scope>NUCLEOTIDE SEQUENCE [LARGE SCALE GENOMIC DNA]</scope>
    <source>
        <strain evidence="2">cv. PW_Plant_1</strain>
    </source>
</reference>
<protein>
    <submittedName>
        <fullName evidence="1">Uncharacterized protein</fullName>
    </submittedName>
</protein>
<dbReference type="EMBL" id="CM055101">
    <property type="protein sequence ID" value="KAJ7540847.1"/>
    <property type="molecule type" value="Genomic_DNA"/>
</dbReference>
<organism evidence="1 2">
    <name type="scientific">Diphasiastrum complanatum</name>
    <name type="common">Issler's clubmoss</name>
    <name type="synonym">Lycopodium complanatum</name>
    <dbReference type="NCBI Taxonomy" id="34168"/>
    <lineage>
        <taxon>Eukaryota</taxon>
        <taxon>Viridiplantae</taxon>
        <taxon>Streptophyta</taxon>
        <taxon>Embryophyta</taxon>
        <taxon>Tracheophyta</taxon>
        <taxon>Lycopodiopsida</taxon>
        <taxon>Lycopodiales</taxon>
        <taxon>Lycopodiaceae</taxon>
        <taxon>Lycopodioideae</taxon>
        <taxon>Diphasiastrum</taxon>
    </lineage>
</organism>
<accession>A0ACC2CFT1</accession>
<sequence length="520" mass="56497">MSISTVSAETYGVKEGENGWAGSDQGWDRTAALEAQYQNGRLDWDHCWENPMNLSQNPLNIASADGITDNKSSLFLSGWPTQAALRHHSQLFQAPSFSDNAVYAQPAMRSCGSVVEALQNIMHASPGSGFSGISATGEISSDLRALEQRRRFLGILDLDQRAMAGDYMKGEDLYLQGDAYGRIGLNLGGRTYFSSEDSMRMGKRPHLHAAAMHLPICQAQGCTADLSRAKHYYRRHKVCEMHSKAAHVLANGQTQRFCQQCSRLHLVAEFDDAKRSCRKRLADHNRRRRKPQATAAQTDISKADAACKPEENDQTAGNGTSNISDANPLATHSKETKSSSDLMEELSGSNNGPVGAQSLEYGTSSCGFFRADSSGHTVLQLNQASASPIPDTPPLRSTMNPGSLMLTSNNLHLPTLPSPEIYRPNLLEGVRKPTDSNLSLSPFDSGEGFEGRFQMRLPSSQSLFLETKTAAPWLAAACSKPGGLARSSINFQQLMPVREGHDLHGAGSVHSYGSTQLLPL</sequence>
<evidence type="ECO:0000313" key="1">
    <source>
        <dbReference type="EMBL" id="KAJ7540847.1"/>
    </source>
</evidence>
<evidence type="ECO:0000313" key="2">
    <source>
        <dbReference type="Proteomes" id="UP001162992"/>
    </source>
</evidence>
<gene>
    <name evidence="1" type="ORF">O6H91_10G033100</name>
</gene>
<proteinExistence type="predicted"/>
<keyword evidence="2" id="KW-1185">Reference proteome</keyword>